<name>A0A2A4Z4X4_9PROT</name>
<accession>A0A2A4Z4X4</accession>
<organism evidence="2">
    <name type="scientific">OCS116 cluster bacterium</name>
    <dbReference type="NCBI Taxonomy" id="2030921"/>
    <lineage>
        <taxon>Bacteria</taxon>
        <taxon>Pseudomonadati</taxon>
        <taxon>Pseudomonadota</taxon>
        <taxon>Alphaproteobacteria</taxon>
        <taxon>OCS116 cluster</taxon>
    </lineage>
</organism>
<proteinExistence type="predicted"/>
<dbReference type="AlphaFoldDB" id="A0A2A4Z4X4"/>
<comment type="caution">
    <text evidence="2">The sequence shown here is derived from an EMBL/GenBank/DDBJ whole genome shotgun (WGS) entry which is preliminary data.</text>
</comment>
<reference evidence="2" key="2">
    <citation type="journal article" date="2018" name="ISME J.">
        <title>A dynamic microbial community with high functional redundancy inhabits the cold, oxic subseafloor aquifer.</title>
        <authorList>
            <person name="Tully B.J."/>
            <person name="Wheat C.G."/>
            <person name="Glazer B.T."/>
            <person name="Huber J.A."/>
        </authorList>
    </citation>
    <scope>NUCLEOTIDE SEQUENCE</scope>
    <source>
        <strain evidence="2">NORP83</strain>
    </source>
</reference>
<evidence type="ECO:0000256" key="1">
    <source>
        <dbReference type="SAM" id="MobiDB-lite"/>
    </source>
</evidence>
<dbReference type="EMBL" id="NVUS01000005">
    <property type="protein sequence ID" value="PCJ02053.1"/>
    <property type="molecule type" value="Genomic_DNA"/>
</dbReference>
<evidence type="ECO:0000313" key="2">
    <source>
        <dbReference type="EMBL" id="PCJ02053.1"/>
    </source>
</evidence>
<sequence length="77" mass="8384">MGVVEKRVDAYCEFAGRQFDANAELVGCTEMQSFGIFSLTKRNEVRLGGASAPDQRLSGLASDAEHRARSAQYKSPT</sequence>
<gene>
    <name evidence="2" type="ORF">COB13_05510</name>
</gene>
<protein>
    <submittedName>
        <fullName evidence="2">Uncharacterized protein</fullName>
    </submittedName>
</protein>
<feature type="region of interest" description="Disordered" evidence="1">
    <location>
        <begin position="50"/>
        <end position="77"/>
    </location>
</feature>
<reference key="1">
    <citation type="submission" date="2017-08" db="EMBL/GenBank/DDBJ databases">
        <title>A dynamic microbial community with high functional redundancy inhabits the cold, oxic subseafloor aquifer.</title>
        <authorList>
            <person name="Tully B.J."/>
            <person name="Wheat C.G."/>
            <person name="Glazer B.T."/>
            <person name="Huber J.A."/>
        </authorList>
    </citation>
    <scope>NUCLEOTIDE SEQUENCE [LARGE SCALE GENOMIC DNA]</scope>
</reference>